<reference evidence="2 3" key="1">
    <citation type="submission" date="2017-10" db="EMBL/GenBank/DDBJ databases">
        <title>Novel microbial diversity and functional potential in the marine mammal oral microbiome.</title>
        <authorList>
            <person name="Dudek N.K."/>
            <person name="Sun C.L."/>
            <person name="Burstein D."/>
            <person name="Kantor R.S."/>
            <person name="Aliaga Goltsman D.S."/>
            <person name="Bik E.M."/>
            <person name="Thomas B.C."/>
            <person name="Banfield J.F."/>
            <person name="Relman D.A."/>
        </authorList>
    </citation>
    <scope>NUCLEOTIDE SEQUENCE [LARGE SCALE GENOMIC DNA]</scope>
    <source>
        <strain evidence="2">DOLJORAL78_47_16</strain>
    </source>
</reference>
<dbReference type="InterPro" id="IPR029044">
    <property type="entry name" value="Nucleotide-diphossugar_trans"/>
</dbReference>
<protein>
    <submittedName>
        <fullName evidence="2">Glycosyl transferase</fullName>
    </submittedName>
</protein>
<feature type="domain" description="Glycosyltransferase 2-like" evidence="1">
    <location>
        <begin position="11"/>
        <end position="114"/>
    </location>
</feature>
<dbReference type="EMBL" id="PDSK01000124">
    <property type="protein sequence ID" value="PIE31910.1"/>
    <property type="molecule type" value="Genomic_DNA"/>
</dbReference>
<dbReference type="Proteomes" id="UP000230821">
    <property type="component" value="Unassembled WGS sequence"/>
</dbReference>
<proteinExistence type="predicted"/>
<organism evidence="2 3">
    <name type="scientific">candidate division KSB3 bacterium</name>
    <dbReference type="NCBI Taxonomy" id="2044937"/>
    <lineage>
        <taxon>Bacteria</taxon>
        <taxon>candidate division KSB3</taxon>
    </lineage>
</organism>
<dbReference type="InterPro" id="IPR001173">
    <property type="entry name" value="Glyco_trans_2-like"/>
</dbReference>
<dbReference type="SUPFAM" id="SSF53448">
    <property type="entry name" value="Nucleotide-diphospho-sugar transferases"/>
    <property type="match status" value="1"/>
</dbReference>
<dbReference type="PANTHER" id="PTHR22916">
    <property type="entry name" value="GLYCOSYLTRANSFERASE"/>
    <property type="match status" value="1"/>
</dbReference>
<dbReference type="GO" id="GO:0016740">
    <property type="term" value="F:transferase activity"/>
    <property type="evidence" value="ECO:0007669"/>
    <property type="project" value="UniProtKB-KW"/>
</dbReference>
<evidence type="ECO:0000259" key="1">
    <source>
        <dbReference type="Pfam" id="PF00535"/>
    </source>
</evidence>
<gene>
    <name evidence="2" type="ORF">CSA56_16980</name>
</gene>
<evidence type="ECO:0000313" key="2">
    <source>
        <dbReference type="EMBL" id="PIE31910.1"/>
    </source>
</evidence>
<accession>A0A2G6K969</accession>
<evidence type="ECO:0000313" key="3">
    <source>
        <dbReference type="Proteomes" id="UP000230821"/>
    </source>
</evidence>
<name>A0A2G6K969_9BACT</name>
<dbReference type="Gene3D" id="3.90.550.10">
    <property type="entry name" value="Spore Coat Polysaccharide Biosynthesis Protein SpsA, Chain A"/>
    <property type="match status" value="1"/>
</dbReference>
<dbReference type="CDD" id="cd06433">
    <property type="entry name" value="GT_2_WfgS_like"/>
    <property type="match status" value="1"/>
</dbReference>
<dbReference type="PANTHER" id="PTHR22916:SF65">
    <property type="entry name" value="SLR1065 PROTEIN"/>
    <property type="match status" value="1"/>
</dbReference>
<dbReference type="AlphaFoldDB" id="A0A2G6K969"/>
<comment type="caution">
    <text evidence="2">The sequence shown here is derived from an EMBL/GenBank/DDBJ whole genome shotgun (WGS) entry which is preliminary data.</text>
</comment>
<keyword evidence="2" id="KW-0808">Transferase</keyword>
<sequence length="302" mass="35269">MNIKSSWPKISIVTPSYNQADFLETTIQSILSQNYPNLEYIIIDGGSTDGSVEIIKKYESHLHFWCSEPDNGQYDAINKGFAQTSGEILAWLNSDDVYFPWTLKTVASIMTELPEVQWLTSLNLCVVDYQGISFRFHAMPGYSKDAFLDGGYVPWDANAMGWLQQESTFWTRSLWNASGAALSPKLRLAGDFELWARFFQHAELYTTFSPLSSFRMQEAQRSRQQADYLREVRHVLETMRTQCAWSPQRMRALLKAFKIFKFPKLRTLFRPLYSYTGKRIYRDQEETTSACWRVEEYPFFHY</sequence>
<dbReference type="Pfam" id="PF00535">
    <property type="entry name" value="Glycos_transf_2"/>
    <property type="match status" value="1"/>
</dbReference>